<keyword evidence="1" id="KW-0472">Membrane</keyword>
<evidence type="ECO:0000313" key="3">
    <source>
        <dbReference type="Proteomes" id="UP000823934"/>
    </source>
</evidence>
<evidence type="ECO:0000256" key="1">
    <source>
        <dbReference type="SAM" id="Phobius"/>
    </source>
</evidence>
<evidence type="ECO:0000313" key="2">
    <source>
        <dbReference type="EMBL" id="HIW06446.1"/>
    </source>
</evidence>
<dbReference type="EMBL" id="DXHP01000084">
    <property type="protein sequence ID" value="HIW06446.1"/>
    <property type="molecule type" value="Genomic_DNA"/>
</dbReference>
<proteinExistence type="predicted"/>
<keyword evidence="1" id="KW-0812">Transmembrane</keyword>
<dbReference type="AlphaFoldDB" id="A0A9D1Q6P9"/>
<feature type="transmembrane region" description="Helical" evidence="1">
    <location>
        <begin position="7"/>
        <end position="28"/>
    </location>
</feature>
<evidence type="ECO:0008006" key="4">
    <source>
        <dbReference type="Google" id="ProtNLM"/>
    </source>
</evidence>
<reference evidence="2" key="1">
    <citation type="journal article" date="2021" name="PeerJ">
        <title>Extensive microbial diversity within the chicken gut microbiome revealed by metagenomics and culture.</title>
        <authorList>
            <person name="Gilroy R."/>
            <person name="Ravi A."/>
            <person name="Getino M."/>
            <person name="Pursley I."/>
            <person name="Horton D.L."/>
            <person name="Alikhan N.F."/>
            <person name="Baker D."/>
            <person name="Gharbi K."/>
            <person name="Hall N."/>
            <person name="Watson M."/>
            <person name="Adriaenssens E.M."/>
            <person name="Foster-Nyarko E."/>
            <person name="Jarju S."/>
            <person name="Secka A."/>
            <person name="Antonio M."/>
            <person name="Oren A."/>
            <person name="Chaudhuri R.R."/>
            <person name="La Ragione R."/>
            <person name="Hildebrand F."/>
            <person name="Pallen M.J."/>
        </authorList>
    </citation>
    <scope>NUCLEOTIDE SEQUENCE</scope>
    <source>
        <strain evidence="2">CHK160-9182</strain>
    </source>
</reference>
<accession>A0A9D1Q6P9</accession>
<organism evidence="2 3">
    <name type="scientific">Candidatus Ignatzschineria merdigallinarum</name>
    <dbReference type="NCBI Taxonomy" id="2838621"/>
    <lineage>
        <taxon>Bacteria</taxon>
        <taxon>Pseudomonadati</taxon>
        <taxon>Pseudomonadota</taxon>
        <taxon>Gammaproteobacteria</taxon>
        <taxon>Cardiobacteriales</taxon>
        <taxon>Ignatzschineriaceae</taxon>
        <taxon>Ignatzschineria</taxon>
    </lineage>
</organism>
<keyword evidence="1" id="KW-1133">Transmembrane helix</keyword>
<gene>
    <name evidence="2" type="ORF">H9889_03855</name>
</gene>
<protein>
    <recommendedName>
        <fullName evidence="4">DUF3592 domain-containing protein</fullName>
    </recommendedName>
</protein>
<feature type="transmembrane region" description="Helical" evidence="1">
    <location>
        <begin position="40"/>
        <end position="62"/>
    </location>
</feature>
<comment type="caution">
    <text evidence="2">The sequence shown here is derived from an EMBL/GenBank/DDBJ whole genome shotgun (WGS) entry which is preliminary data.</text>
</comment>
<reference evidence="2" key="2">
    <citation type="submission" date="2021-04" db="EMBL/GenBank/DDBJ databases">
        <authorList>
            <person name="Gilroy R."/>
        </authorList>
    </citation>
    <scope>NUCLEOTIDE SEQUENCE</scope>
    <source>
        <strain evidence="2">CHK160-9182</strain>
    </source>
</reference>
<dbReference type="Proteomes" id="UP000823934">
    <property type="component" value="Unassembled WGS sequence"/>
</dbReference>
<name>A0A9D1Q6P9_9GAMM</name>
<sequence length="162" mass="18368">MFSGVRFTMVMLTVMFGGAGLLFLGGGLMMIQQSGATTDAMLFTGAGAISALIGFTPLLIFLRKRWIKNKVIRRGEKVQSEFLDIVLAEYSVNNWRPFLIRSQWHDQVTNKLYIFKSGPLTNNPERFLKKNIQIPVYINPRNPKQYYMDLDAISSSLGILLK</sequence>